<evidence type="ECO:0000256" key="5">
    <source>
        <dbReference type="ARBA" id="ARBA00023163"/>
    </source>
</evidence>
<dbReference type="SUPFAM" id="SSF142897">
    <property type="entry name" value="TFB5-like"/>
    <property type="match status" value="1"/>
</dbReference>
<accession>A0A4P9Y0F6</accession>
<dbReference type="PANTHER" id="PTHR28580">
    <property type="entry name" value="GENERAL TRANSCRIPTION FACTOR IIH SUBUNIT 5"/>
    <property type="match status" value="1"/>
</dbReference>
<keyword evidence="3 8" id="KW-0227">DNA damage</keyword>
<comment type="subcellular location">
    <subcellularLocation>
        <location evidence="1 8">Nucleus</location>
    </subcellularLocation>
</comment>
<dbReference type="AlphaFoldDB" id="A0A4P9Y0F6"/>
<gene>
    <name evidence="9" type="ORF">BJ684DRAFT_11853</name>
</gene>
<dbReference type="InterPro" id="IPR035935">
    <property type="entry name" value="TFB5-like_sf"/>
</dbReference>
<dbReference type="GO" id="GO:0000439">
    <property type="term" value="C:transcription factor TFIIH core complex"/>
    <property type="evidence" value="ECO:0007669"/>
    <property type="project" value="UniProtKB-UniRule"/>
</dbReference>
<keyword evidence="6 8" id="KW-0234">DNA repair</keyword>
<evidence type="ECO:0000256" key="3">
    <source>
        <dbReference type="ARBA" id="ARBA00022763"/>
    </source>
</evidence>
<comment type="subunit">
    <text evidence="8">Component of the 7-subunit TFIIH core complex.</text>
</comment>
<dbReference type="InterPro" id="IPR009400">
    <property type="entry name" value="TFIIH_TTDA/Tfb5"/>
</dbReference>
<dbReference type="EMBL" id="KZ988438">
    <property type="protein sequence ID" value="RKP12197.1"/>
    <property type="molecule type" value="Genomic_DNA"/>
</dbReference>
<evidence type="ECO:0000256" key="7">
    <source>
        <dbReference type="ARBA" id="ARBA00023242"/>
    </source>
</evidence>
<evidence type="ECO:0000256" key="6">
    <source>
        <dbReference type="ARBA" id="ARBA00023204"/>
    </source>
</evidence>
<dbReference type="SMART" id="SM01395">
    <property type="entry name" value="Tbf5"/>
    <property type="match status" value="1"/>
</dbReference>
<protein>
    <recommendedName>
        <fullName evidence="8">General transcription and DNA repair factor IIH subunit TFB5</fullName>
    </recommendedName>
</protein>
<evidence type="ECO:0000256" key="1">
    <source>
        <dbReference type="ARBA" id="ARBA00004123"/>
    </source>
</evidence>
<dbReference type="PANTHER" id="PTHR28580:SF1">
    <property type="entry name" value="GENERAL TRANSCRIPTION FACTOR IIH SUBUNIT 5"/>
    <property type="match status" value="1"/>
</dbReference>
<reference evidence="10" key="1">
    <citation type="journal article" date="2018" name="Nat. Microbiol.">
        <title>Leveraging single-cell genomics to expand the fungal tree of life.</title>
        <authorList>
            <person name="Ahrendt S.R."/>
            <person name="Quandt C.A."/>
            <person name="Ciobanu D."/>
            <person name="Clum A."/>
            <person name="Salamov A."/>
            <person name="Andreopoulos B."/>
            <person name="Cheng J.F."/>
            <person name="Woyke T."/>
            <person name="Pelin A."/>
            <person name="Henrissat B."/>
            <person name="Reynolds N.K."/>
            <person name="Benny G.L."/>
            <person name="Smith M.E."/>
            <person name="James T.Y."/>
            <person name="Grigoriev I.V."/>
        </authorList>
    </citation>
    <scope>NUCLEOTIDE SEQUENCE [LARGE SCALE GENOMIC DNA]</scope>
</reference>
<name>A0A4P9Y0F6_9FUNG</name>
<dbReference type="Pfam" id="PF06331">
    <property type="entry name" value="Tfb5"/>
    <property type="match status" value="1"/>
</dbReference>
<keyword evidence="7 8" id="KW-0539">Nucleus</keyword>
<evidence type="ECO:0000256" key="8">
    <source>
        <dbReference type="RuleBase" id="RU368032"/>
    </source>
</evidence>
<keyword evidence="5 8" id="KW-0804">Transcription</keyword>
<keyword evidence="4 8" id="KW-0805">Transcription regulation</keyword>
<evidence type="ECO:0000256" key="4">
    <source>
        <dbReference type="ARBA" id="ARBA00023015"/>
    </source>
</evidence>
<comment type="similarity">
    <text evidence="2 8">Belongs to the TFB5 family.</text>
</comment>
<feature type="non-terminal residue" evidence="9">
    <location>
        <position position="1"/>
    </location>
</feature>
<sequence length="63" mass="6825">DAAVKQLILNLNSKGSGPAFLIEDLDETHAFVDATAIPRIRSELDKLLEENTYTAALEVRGGL</sequence>
<evidence type="ECO:0000256" key="2">
    <source>
        <dbReference type="ARBA" id="ARBA00007470"/>
    </source>
</evidence>
<dbReference type="OrthoDB" id="354at2759"/>
<dbReference type="GO" id="GO:0005675">
    <property type="term" value="C:transcription factor TFIIH holo complex"/>
    <property type="evidence" value="ECO:0007669"/>
    <property type="project" value="TreeGrafter"/>
</dbReference>
<proteinExistence type="inferred from homology"/>
<keyword evidence="10" id="KW-1185">Reference proteome</keyword>
<dbReference type="GO" id="GO:0006367">
    <property type="term" value="P:transcription initiation at RNA polymerase II promoter"/>
    <property type="evidence" value="ECO:0007669"/>
    <property type="project" value="UniProtKB-UniRule"/>
</dbReference>
<evidence type="ECO:0000313" key="10">
    <source>
        <dbReference type="Proteomes" id="UP000267251"/>
    </source>
</evidence>
<dbReference type="GO" id="GO:0006294">
    <property type="term" value="P:nucleotide-excision repair, preincision complex assembly"/>
    <property type="evidence" value="ECO:0007669"/>
    <property type="project" value="TreeGrafter"/>
</dbReference>
<dbReference type="Proteomes" id="UP000267251">
    <property type="component" value="Unassembled WGS sequence"/>
</dbReference>
<evidence type="ECO:0000313" key="9">
    <source>
        <dbReference type="EMBL" id="RKP12197.1"/>
    </source>
</evidence>
<organism evidence="9 10">
    <name type="scientific">Piptocephalis cylindrospora</name>
    <dbReference type="NCBI Taxonomy" id="1907219"/>
    <lineage>
        <taxon>Eukaryota</taxon>
        <taxon>Fungi</taxon>
        <taxon>Fungi incertae sedis</taxon>
        <taxon>Zoopagomycota</taxon>
        <taxon>Zoopagomycotina</taxon>
        <taxon>Zoopagomycetes</taxon>
        <taxon>Zoopagales</taxon>
        <taxon>Piptocephalidaceae</taxon>
        <taxon>Piptocephalis</taxon>
    </lineage>
</organism>
<dbReference type="Gene3D" id="3.30.70.1220">
    <property type="entry name" value="TFB5-like"/>
    <property type="match status" value="1"/>
</dbReference>
<comment type="function">
    <text evidence="8">In NER, TFIIH acts by opening DNA around the lesion to allow the excision of the damaged oligonucleotide and its replacement by a new DNA fragment. In transcription, TFIIH has an essential role in transcription initiation. When the pre-initiation complex (PIC) has been established, TFIIH is required for promoter opening and promoter escape.</text>
</comment>